<sequence>MSVAIRLVETPSGDRRDRTGRDEASDCALCWQELVHLAVGGAFPGGQWLEHVLDRIERQP</sequence>
<dbReference type="Proteomes" id="UP000239736">
    <property type="component" value="Unassembled WGS sequence"/>
</dbReference>
<reference evidence="1 2" key="1">
    <citation type="submission" date="2018-01" db="EMBL/GenBank/DDBJ databases">
        <title>Genomic Encyclopedia of Archaeal and Bacterial Type Strains, Phase II (KMG-II): from individual species to whole genera.</title>
        <authorList>
            <person name="Goeker M."/>
        </authorList>
    </citation>
    <scope>NUCLEOTIDE SEQUENCE [LARGE SCALE GENOMIC DNA]</scope>
    <source>
        <strain evidence="1 2">DSM 12048</strain>
    </source>
</reference>
<dbReference type="EMBL" id="PRDS01000004">
    <property type="protein sequence ID" value="PPB80792.1"/>
    <property type="molecule type" value="Genomic_DNA"/>
</dbReference>
<keyword evidence="2" id="KW-1185">Reference proteome</keyword>
<evidence type="ECO:0000313" key="1">
    <source>
        <dbReference type="EMBL" id="PPB80792.1"/>
    </source>
</evidence>
<evidence type="ECO:0000313" key="2">
    <source>
        <dbReference type="Proteomes" id="UP000239736"/>
    </source>
</evidence>
<protein>
    <submittedName>
        <fullName evidence="1">Uncharacterized protein</fullName>
    </submittedName>
</protein>
<comment type="caution">
    <text evidence="1">The sequence shown here is derived from an EMBL/GenBank/DDBJ whole genome shotgun (WGS) entry which is preliminary data.</text>
</comment>
<organism evidence="1 2">
    <name type="scientific">Albidovulum inexpectatum</name>
    <dbReference type="NCBI Taxonomy" id="196587"/>
    <lineage>
        <taxon>Bacteria</taxon>
        <taxon>Pseudomonadati</taxon>
        <taxon>Pseudomonadota</taxon>
        <taxon>Alphaproteobacteria</taxon>
        <taxon>Rhodobacterales</taxon>
        <taxon>Paracoccaceae</taxon>
        <taxon>Albidovulum</taxon>
    </lineage>
</organism>
<name>A0A2S5JH55_9RHOB</name>
<proteinExistence type="predicted"/>
<dbReference type="RefSeq" id="WP_104070478.1">
    <property type="nucleotide sequence ID" value="NZ_PRDS01000004.1"/>
</dbReference>
<dbReference type="OrthoDB" id="3666321at2"/>
<accession>A0A2S5JH55</accession>
<gene>
    <name evidence="1" type="ORF">LV82_01524</name>
</gene>
<dbReference type="AlphaFoldDB" id="A0A2S5JH55"/>